<proteinExistence type="predicted"/>
<dbReference type="InterPro" id="IPR029033">
    <property type="entry name" value="His_PPase_superfam"/>
</dbReference>
<accession>A0ABQ2J5N4</accession>
<name>A0ABQ2J5N4_9DEIO</name>
<dbReference type="EMBL" id="BMOR01000010">
    <property type="protein sequence ID" value="GGN40220.1"/>
    <property type="molecule type" value="Genomic_DNA"/>
</dbReference>
<keyword evidence="3" id="KW-1185">Reference proteome</keyword>
<reference evidence="3" key="1">
    <citation type="journal article" date="2019" name="Int. J. Syst. Evol. Microbiol.">
        <title>The Global Catalogue of Microorganisms (GCM) 10K type strain sequencing project: providing services to taxonomists for standard genome sequencing and annotation.</title>
        <authorList>
            <consortium name="The Broad Institute Genomics Platform"/>
            <consortium name="The Broad Institute Genome Sequencing Center for Infectious Disease"/>
            <person name="Wu L."/>
            <person name="Ma J."/>
        </authorList>
    </citation>
    <scope>NUCLEOTIDE SEQUENCE [LARGE SCALE GENOMIC DNA]</scope>
    <source>
        <strain evidence="3">JCM 16918</strain>
    </source>
</reference>
<protein>
    <submittedName>
        <fullName evidence="2">Phosphoglycerate mutase</fullName>
    </submittedName>
</protein>
<evidence type="ECO:0000313" key="2">
    <source>
        <dbReference type="EMBL" id="GGN40220.1"/>
    </source>
</evidence>
<dbReference type="RefSeq" id="WP_229782139.1">
    <property type="nucleotide sequence ID" value="NZ_BMOR01000010.1"/>
</dbReference>
<gene>
    <name evidence="2" type="ORF">GCM10010842_24880</name>
</gene>
<dbReference type="Gene3D" id="3.40.50.1240">
    <property type="entry name" value="Phosphoglycerate mutase-like"/>
    <property type="match status" value="1"/>
</dbReference>
<dbReference type="PANTHER" id="PTHR46517:SF1">
    <property type="entry name" value="FRUCTOSE-2,6-BISPHOSPHATASE TIGAR"/>
    <property type="match status" value="1"/>
</dbReference>
<organism evidence="2 3">
    <name type="scientific">Deinococcus daejeonensis</name>
    <dbReference type="NCBI Taxonomy" id="1007098"/>
    <lineage>
        <taxon>Bacteria</taxon>
        <taxon>Thermotogati</taxon>
        <taxon>Deinococcota</taxon>
        <taxon>Deinococci</taxon>
        <taxon>Deinococcales</taxon>
        <taxon>Deinococcaceae</taxon>
        <taxon>Deinococcus</taxon>
    </lineage>
</organism>
<dbReference type="SUPFAM" id="SSF53254">
    <property type="entry name" value="Phosphoglycerate mutase-like"/>
    <property type="match status" value="1"/>
</dbReference>
<evidence type="ECO:0000313" key="3">
    <source>
        <dbReference type="Proteomes" id="UP000645517"/>
    </source>
</evidence>
<dbReference type="InterPro" id="IPR013078">
    <property type="entry name" value="His_Pase_superF_clade-1"/>
</dbReference>
<comment type="caution">
    <text evidence="2">The sequence shown here is derived from an EMBL/GenBank/DDBJ whole genome shotgun (WGS) entry which is preliminary data.</text>
</comment>
<dbReference type="CDD" id="cd07067">
    <property type="entry name" value="HP_PGM_like"/>
    <property type="match status" value="1"/>
</dbReference>
<keyword evidence="1" id="KW-0378">Hydrolase</keyword>
<evidence type="ECO:0000256" key="1">
    <source>
        <dbReference type="ARBA" id="ARBA00022801"/>
    </source>
</evidence>
<dbReference type="PANTHER" id="PTHR46517">
    <property type="entry name" value="FRUCTOSE-2,6-BISPHOSPHATASE TIGAR"/>
    <property type="match status" value="1"/>
</dbReference>
<sequence length="218" mass="23497">MTEGTAPDGAVTGAPLHLTLVRHGATDWNGAGRWQGWSDTPLGAVGEAQAARLRPRLAGRSFDRAFSSDLARAARTAELSLPAGTPLTLDVRLRELHFGVFEGVTTDVVLGDDRYARWQLDPWGTPAPDGESLSQVGARLRDWAGELPGGRVIAFTHGAAIRALLCDLFAWPARPQPGYVLPFPYQLSHTSLTTLTRTGRGAGARWALVTYNDHAHLE</sequence>
<dbReference type="InterPro" id="IPR051695">
    <property type="entry name" value="Phosphoglycerate_Mutase"/>
</dbReference>
<dbReference type="SMART" id="SM00855">
    <property type="entry name" value="PGAM"/>
    <property type="match status" value="1"/>
</dbReference>
<dbReference type="Pfam" id="PF00300">
    <property type="entry name" value="His_Phos_1"/>
    <property type="match status" value="1"/>
</dbReference>
<dbReference type="Proteomes" id="UP000645517">
    <property type="component" value="Unassembled WGS sequence"/>
</dbReference>